<dbReference type="InterPro" id="IPR001453">
    <property type="entry name" value="MoaB/Mog_dom"/>
</dbReference>
<evidence type="ECO:0000256" key="2">
    <source>
        <dbReference type="ARBA" id="ARBA00006112"/>
    </source>
</evidence>
<dbReference type="SUPFAM" id="SSF53218">
    <property type="entry name" value="Molybdenum cofactor biosynthesis proteins"/>
    <property type="match status" value="1"/>
</dbReference>
<reference evidence="7 8" key="1">
    <citation type="submission" date="2020-08" db="EMBL/GenBank/DDBJ databases">
        <authorList>
            <person name="Liu C."/>
            <person name="Sun Q."/>
        </authorList>
    </citation>
    <scope>NUCLEOTIDE SEQUENCE [LARGE SCALE GENOMIC DNA]</scope>
    <source>
        <strain evidence="7 8">NSJ-57</strain>
    </source>
</reference>
<evidence type="ECO:0000256" key="4">
    <source>
        <dbReference type="ARBA" id="ARBA00023150"/>
    </source>
</evidence>
<dbReference type="PROSITE" id="PS01078">
    <property type="entry name" value="MOCF_BIOSYNTHESIS_1"/>
    <property type="match status" value="1"/>
</dbReference>
<evidence type="ECO:0000313" key="7">
    <source>
        <dbReference type="EMBL" id="QNM15223.1"/>
    </source>
</evidence>
<dbReference type="PANTHER" id="PTHR43764">
    <property type="entry name" value="MOLYBDENUM COFACTOR BIOSYNTHESIS"/>
    <property type="match status" value="1"/>
</dbReference>
<dbReference type="Pfam" id="PF00994">
    <property type="entry name" value="MoCF_biosynth"/>
    <property type="match status" value="1"/>
</dbReference>
<dbReference type="KEGG" id="fho:H9Q81_09990"/>
<dbReference type="Gene3D" id="3.40.980.10">
    <property type="entry name" value="MoaB/Mog-like domain"/>
    <property type="match status" value="1"/>
</dbReference>
<dbReference type="AlphaFoldDB" id="A0A7G9GWP1"/>
<name>A0A7G9GWP1_9FUSO</name>
<evidence type="ECO:0000313" key="8">
    <source>
        <dbReference type="Proteomes" id="UP000515913"/>
    </source>
</evidence>
<comment type="similarity">
    <text evidence="2 5">Belongs to the MoaB/Mog family.</text>
</comment>
<dbReference type="PIRSF" id="PIRSF006443">
    <property type="entry name" value="MoaB"/>
    <property type="match status" value="1"/>
</dbReference>
<dbReference type="UniPathway" id="UPA00344"/>
<accession>A0A7G9GWP1</accession>
<dbReference type="GO" id="GO:0006777">
    <property type="term" value="P:Mo-molybdopterin cofactor biosynthetic process"/>
    <property type="evidence" value="ECO:0007669"/>
    <property type="project" value="UniProtKB-UniRule"/>
</dbReference>
<dbReference type="SMART" id="SM00852">
    <property type="entry name" value="MoCF_biosynth"/>
    <property type="match status" value="1"/>
</dbReference>
<keyword evidence="4 5" id="KW-0501">Molybdenum cofactor biosynthesis</keyword>
<dbReference type="NCBIfam" id="TIGR00177">
    <property type="entry name" value="molyb_syn"/>
    <property type="match status" value="1"/>
</dbReference>
<dbReference type="InterPro" id="IPR012245">
    <property type="entry name" value="MoaB"/>
</dbReference>
<dbReference type="EMBL" id="CP060637">
    <property type="protein sequence ID" value="QNM15223.1"/>
    <property type="molecule type" value="Genomic_DNA"/>
</dbReference>
<feature type="domain" description="MoaB/Mog" evidence="6">
    <location>
        <begin position="5"/>
        <end position="149"/>
    </location>
</feature>
<dbReference type="InterPro" id="IPR008284">
    <property type="entry name" value="MoCF_biosynth_CS"/>
</dbReference>
<dbReference type="InterPro" id="IPR051920">
    <property type="entry name" value="MPT_Adenylyltrnsfr/MoaC-Rel"/>
</dbReference>
<protein>
    <recommendedName>
        <fullName evidence="3 5">Molybdenum cofactor biosynthesis protein B</fullName>
    </recommendedName>
</protein>
<evidence type="ECO:0000256" key="3">
    <source>
        <dbReference type="ARBA" id="ARBA00015262"/>
    </source>
</evidence>
<comment type="function">
    <text evidence="5">May be involved in the biosynthesis of molybdopterin.</text>
</comment>
<dbReference type="PANTHER" id="PTHR43764:SF1">
    <property type="entry name" value="MOLYBDOPTERIN MOLYBDOTRANSFERASE"/>
    <property type="match status" value="1"/>
</dbReference>
<organism evidence="7 8">
    <name type="scientific">Fusobacterium hominis</name>
    <dbReference type="NCBI Taxonomy" id="2764326"/>
    <lineage>
        <taxon>Bacteria</taxon>
        <taxon>Fusobacteriati</taxon>
        <taxon>Fusobacteriota</taxon>
        <taxon>Fusobacteriia</taxon>
        <taxon>Fusobacteriales</taxon>
        <taxon>Fusobacteriaceae</taxon>
        <taxon>Fusobacterium</taxon>
    </lineage>
</organism>
<dbReference type="Proteomes" id="UP000515913">
    <property type="component" value="Chromosome"/>
</dbReference>
<evidence type="ECO:0000256" key="5">
    <source>
        <dbReference type="PIRNR" id="PIRNR006443"/>
    </source>
</evidence>
<comment type="pathway">
    <text evidence="1 5">Cofactor biosynthesis; molybdopterin biosynthesis.</text>
</comment>
<keyword evidence="8" id="KW-1185">Reference proteome</keyword>
<evidence type="ECO:0000256" key="1">
    <source>
        <dbReference type="ARBA" id="ARBA00005046"/>
    </source>
</evidence>
<evidence type="ECO:0000259" key="6">
    <source>
        <dbReference type="SMART" id="SM00852"/>
    </source>
</evidence>
<sequence>MFRVAIISVSDRGSRGERADLSTDIIQDIMVENRYEISNKFLIPDEYHMIKELLIDICDNNIADLVLTTGGTGFSPRDVTPDATDAVTEKKVPGIPEAIRAYSMQITKKAMLSRATAGIRKQTLIINLPGSPKAVREALEFIVPELKHGLEVLSGKPQDCGALR</sequence>
<dbReference type="CDD" id="cd00886">
    <property type="entry name" value="MogA_MoaB"/>
    <property type="match status" value="1"/>
</dbReference>
<gene>
    <name evidence="7" type="ORF">H9Q81_09990</name>
</gene>
<dbReference type="InterPro" id="IPR036425">
    <property type="entry name" value="MoaB/Mog-like_dom_sf"/>
</dbReference>
<dbReference type="RefSeq" id="WP_101473665.1">
    <property type="nucleotide sequence ID" value="NZ_CP060637.1"/>
</dbReference>
<proteinExistence type="inferred from homology"/>